<evidence type="ECO:0000256" key="5">
    <source>
        <dbReference type="ARBA" id="ARBA00022833"/>
    </source>
</evidence>
<dbReference type="PANTHER" id="PTHR42978:SF2">
    <property type="entry name" value="102 KBASES UNSTABLE REGION: FROM 1 TO 119443"/>
    <property type="match status" value="1"/>
</dbReference>
<accession>A0ABU7LAV2</accession>
<dbReference type="InterPro" id="IPR051013">
    <property type="entry name" value="MBL_superfamily_lactonases"/>
</dbReference>
<protein>
    <submittedName>
        <fullName evidence="7">N-acyl homoserine lactonase family protein</fullName>
    </submittedName>
</protein>
<dbReference type="PANTHER" id="PTHR42978">
    <property type="entry name" value="QUORUM-QUENCHING LACTONASE YTNP-RELATED-RELATED"/>
    <property type="match status" value="1"/>
</dbReference>
<dbReference type="RefSeq" id="WP_330133686.1">
    <property type="nucleotide sequence ID" value="NZ_JAUTXY010000005.1"/>
</dbReference>
<keyword evidence="4" id="KW-0378">Hydrolase</keyword>
<evidence type="ECO:0000313" key="8">
    <source>
        <dbReference type="Proteomes" id="UP001336020"/>
    </source>
</evidence>
<sequence>MGTAKWVIDAVKLGELQDVPSELIYLEDRSQRTCSLPLIRFVLRSDDRTVVVDTGGPAEDEEVRRKIPFGYVVAEEERVENALARVGVRPGEVDLVINTHLHWDHCSNNDVFGNAEILVQRSELSYAAAPGPDDERAYRIHPDSIPPFTRCLDRIREIEGGTEVAPGLGVLPLPGHSPGSQGVRVDTGTGTFVITGDCIDAVDSWRRWDSEAPLPSGRFTDLADFHASLARLEGTGWTPLPSHDHAVVDTGTFGY</sequence>
<comment type="similarity">
    <text evidence="2">Belongs to the metallo-beta-lactamase superfamily.</text>
</comment>
<keyword evidence="8" id="KW-1185">Reference proteome</keyword>
<name>A0ABU7LAV2_9NOCA</name>
<gene>
    <name evidence="7" type="ORF">Q7514_13000</name>
</gene>
<reference evidence="7 8" key="1">
    <citation type="submission" date="2023-07" db="EMBL/GenBank/DDBJ databases">
        <authorList>
            <person name="Girao M."/>
            <person name="Carvalho M.F."/>
        </authorList>
    </citation>
    <scope>NUCLEOTIDE SEQUENCE [LARGE SCALE GENOMIC DNA]</scope>
    <source>
        <strain evidence="7 8">YIM65754</strain>
    </source>
</reference>
<evidence type="ECO:0000313" key="7">
    <source>
        <dbReference type="EMBL" id="MEE2058439.1"/>
    </source>
</evidence>
<dbReference type="Proteomes" id="UP001336020">
    <property type="component" value="Unassembled WGS sequence"/>
</dbReference>
<keyword evidence="3" id="KW-0479">Metal-binding</keyword>
<proteinExistence type="inferred from homology"/>
<feature type="domain" description="Metallo-beta-lactamase" evidence="6">
    <location>
        <begin position="37"/>
        <end position="243"/>
    </location>
</feature>
<evidence type="ECO:0000256" key="2">
    <source>
        <dbReference type="ARBA" id="ARBA00007749"/>
    </source>
</evidence>
<dbReference type="SUPFAM" id="SSF56281">
    <property type="entry name" value="Metallo-hydrolase/oxidoreductase"/>
    <property type="match status" value="1"/>
</dbReference>
<dbReference type="SMART" id="SM00849">
    <property type="entry name" value="Lactamase_B"/>
    <property type="match status" value="1"/>
</dbReference>
<keyword evidence="5" id="KW-0862">Zinc</keyword>
<evidence type="ECO:0000256" key="4">
    <source>
        <dbReference type="ARBA" id="ARBA00022801"/>
    </source>
</evidence>
<comment type="cofactor">
    <cofactor evidence="1">
        <name>Zn(2+)</name>
        <dbReference type="ChEBI" id="CHEBI:29105"/>
    </cofactor>
</comment>
<evidence type="ECO:0000256" key="3">
    <source>
        <dbReference type="ARBA" id="ARBA00022723"/>
    </source>
</evidence>
<dbReference type="EMBL" id="JAUTXY010000005">
    <property type="protein sequence ID" value="MEE2058439.1"/>
    <property type="molecule type" value="Genomic_DNA"/>
</dbReference>
<comment type="caution">
    <text evidence="7">The sequence shown here is derived from an EMBL/GenBank/DDBJ whole genome shotgun (WGS) entry which is preliminary data.</text>
</comment>
<evidence type="ECO:0000256" key="1">
    <source>
        <dbReference type="ARBA" id="ARBA00001947"/>
    </source>
</evidence>
<organism evidence="7 8">
    <name type="scientific">Rhodococcus artemisiae</name>
    <dbReference type="NCBI Taxonomy" id="714159"/>
    <lineage>
        <taxon>Bacteria</taxon>
        <taxon>Bacillati</taxon>
        <taxon>Actinomycetota</taxon>
        <taxon>Actinomycetes</taxon>
        <taxon>Mycobacteriales</taxon>
        <taxon>Nocardiaceae</taxon>
        <taxon>Rhodococcus</taxon>
    </lineage>
</organism>
<evidence type="ECO:0000259" key="6">
    <source>
        <dbReference type="SMART" id="SM00849"/>
    </source>
</evidence>
<dbReference type="CDD" id="cd07729">
    <property type="entry name" value="AHL_lactonase_MBL-fold"/>
    <property type="match status" value="1"/>
</dbReference>
<dbReference type="InterPro" id="IPR001279">
    <property type="entry name" value="Metallo-B-lactamas"/>
</dbReference>
<dbReference type="Gene3D" id="3.60.15.10">
    <property type="entry name" value="Ribonuclease Z/Hydroxyacylglutathione hydrolase-like"/>
    <property type="match status" value="1"/>
</dbReference>
<dbReference type="InterPro" id="IPR036866">
    <property type="entry name" value="RibonucZ/Hydroxyglut_hydro"/>
</dbReference>
<dbReference type="Pfam" id="PF00753">
    <property type="entry name" value="Lactamase_B"/>
    <property type="match status" value="1"/>
</dbReference>